<evidence type="ECO:0000313" key="4">
    <source>
        <dbReference type="EMBL" id="CAL1701752.1"/>
    </source>
</evidence>
<evidence type="ECO:0000256" key="2">
    <source>
        <dbReference type="SAM" id="MobiDB-lite"/>
    </source>
</evidence>
<sequence>MSSKPDSGSNGADHGDNLTFYLKELSTGVRELRLELAQAKERIGDLEDRLDVERRGSKSRKEEFDQHSIQWEKEKRELEGQVATLKDSERRVVCLIDGDGTLFSREYLSKGHEGGQDAAQTLAQNIRVYLRDEDAVSFSNFELSIICFLHKRGLTETLGRAGYHTEKSRFDEFLAGFNQAGERFLMVDVGAGKENADAKLRAFLTDHARSPYTRKIFIGVSHDNGYVPILKDVITGGQKDKLVLLPGYSEIAADIRKLQLPTLVVPGLFILEKLPPTSPRLTNSKALDPSPRSLPTVSVPGSPALPSQGLSPLSPPFAFNNFASITPSGTPSHAGASSSGAISISTQVALPGVSRQPREPPPNIPLKSLIPPPCHAHYLSRSCHHRNCTFAHHWILTPQHLDEVAKLAKGLPCKFLNERQSMYMGTHLSLWGTLFPEEEGKM</sequence>
<dbReference type="Proteomes" id="UP001497453">
    <property type="component" value="Chromosome 2"/>
</dbReference>
<evidence type="ECO:0000313" key="5">
    <source>
        <dbReference type="Proteomes" id="UP001497453"/>
    </source>
</evidence>
<name>A0ABP1D3X4_9APHY</name>
<keyword evidence="1" id="KW-0175">Coiled coil</keyword>
<gene>
    <name evidence="4" type="ORF">GFSPODELE1_LOCUS3739</name>
</gene>
<organism evidence="4 5">
    <name type="scientific">Somion occarium</name>
    <dbReference type="NCBI Taxonomy" id="3059160"/>
    <lineage>
        <taxon>Eukaryota</taxon>
        <taxon>Fungi</taxon>
        <taxon>Dikarya</taxon>
        <taxon>Basidiomycota</taxon>
        <taxon>Agaricomycotina</taxon>
        <taxon>Agaricomycetes</taxon>
        <taxon>Polyporales</taxon>
        <taxon>Cerrenaceae</taxon>
        <taxon>Somion</taxon>
    </lineage>
</organism>
<feature type="region of interest" description="Disordered" evidence="2">
    <location>
        <begin position="281"/>
        <end position="302"/>
    </location>
</feature>
<evidence type="ECO:0000259" key="3">
    <source>
        <dbReference type="Pfam" id="PF25540"/>
    </source>
</evidence>
<feature type="domain" description="DUF7923" evidence="3">
    <location>
        <begin position="87"/>
        <end position="269"/>
    </location>
</feature>
<proteinExistence type="predicted"/>
<reference evidence="5" key="1">
    <citation type="submission" date="2024-04" db="EMBL/GenBank/DDBJ databases">
        <authorList>
            <person name="Shaw F."/>
            <person name="Minotto A."/>
        </authorList>
    </citation>
    <scope>NUCLEOTIDE SEQUENCE [LARGE SCALE GENOMIC DNA]</scope>
</reference>
<feature type="coiled-coil region" evidence="1">
    <location>
        <begin position="22"/>
        <end position="88"/>
    </location>
</feature>
<dbReference type="Pfam" id="PF25540">
    <property type="entry name" value="DUF7923"/>
    <property type="match status" value="1"/>
</dbReference>
<dbReference type="PANTHER" id="PTHR37543:SF1">
    <property type="entry name" value="CCCH ZINC FINGER DNA BINDING PROTEIN (AFU_ORTHOLOGUE AFUA_5G12760)"/>
    <property type="match status" value="1"/>
</dbReference>
<keyword evidence="5" id="KW-1185">Reference proteome</keyword>
<dbReference type="EMBL" id="OZ037945">
    <property type="protein sequence ID" value="CAL1701752.1"/>
    <property type="molecule type" value="Genomic_DNA"/>
</dbReference>
<evidence type="ECO:0000256" key="1">
    <source>
        <dbReference type="SAM" id="Coils"/>
    </source>
</evidence>
<dbReference type="InterPro" id="IPR057683">
    <property type="entry name" value="DUF7923"/>
</dbReference>
<protein>
    <recommendedName>
        <fullName evidence="3">DUF7923 domain-containing protein</fullName>
    </recommendedName>
</protein>
<accession>A0ABP1D3X4</accession>
<dbReference type="PANTHER" id="PTHR37543">
    <property type="entry name" value="CCCH ZINC FINGER DNA BINDING PROTEIN (AFU_ORTHOLOGUE AFUA_5G12760)"/>
    <property type="match status" value="1"/>
</dbReference>